<sequence length="99" mass="10608">MLDVREDVRVNQNNLIYKGYRLTAKVVRGPLEPLAEAPSGPVFSATVVVVPASAVQDPGDEYPVPCFDNGGFVYSPREAVHAAVCHGQHIVDGMMGVQS</sequence>
<protein>
    <submittedName>
        <fullName evidence="1">Uncharacterized protein</fullName>
    </submittedName>
</protein>
<reference evidence="1 2" key="1">
    <citation type="submission" date="2016-03" db="EMBL/GenBank/DDBJ databases">
        <authorList>
            <consortium name="Pathogen Informatics"/>
        </authorList>
    </citation>
    <scope>NUCLEOTIDE SEQUENCE [LARGE SCALE GENOMIC DNA]</scope>
    <source>
        <strain evidence="1 2">NCTC13364</strain>
    </source>
</reference>
<organism evidence="1 2">
    <name type="scientific">Bordetella ansorpii</name>
    <dbReference type="NCBI Taxonomy" id="288768"/>
    <lineage>
        <taxon>Bacteria</taxon>
        <taxon>Pseudomonadati</taxon>
        <taxon>Pseudomonadota</taxon>
        <taxon>Betaproteobacteria</taxon>
        <taxon>Burkholderiales</taxon>
        <taxon>Alcaligenaceae</taxon>
        <taxon>Bordetella</taxon>
    </lineage>
</organism>
<dbReference type="EMBL" id="FKBS01000029">
    <property type="protein sequence ID" value="SAI59691.1"/>
    <property type="molecule type" value="Genomic_DNA"/>
</dbReference>
<evidence type="ECO:0000313" key="1">
    <source>
        <dbReference type="EMBL" id="SAI59691.1"/>
    </source>
</evidence>
<dbReference type="Proteomes" id="UP000077037">
    <property type="component" value="Unassembled WGS sequence"/>
</dbReference>
<proteinExistence type="predicted"/>
<accession>A0A157RNU5</accession>
<dbReference type="AlphaFoldDB" id="A0A157RNU5"/>
<evidence type="ECO:0000313" key="2">
    <source>
        <dbReference type="Proteomes" id="UP000077037"/>
    </source>
</evidence>
<name>A0A157RNU5_9BORD</name>
<gene>
    <name evidence="1" type="ORF">SAMEA1982600_05348</name>
</gene>